<dbReference type="OrthoDB" id="3216420at2759"/>
<accession>A0A9Q5HQI2</accession>
<dbReference type="GO" id="GO:1990644">
    <property type="term" value="F:microtubule site clamp"/>
    <property type="evidence" value="ECO:0007669"/>
    <property type="project" value="TreeGrafter"/>
</dbReference>
<dbReference type="GO" id="GO:0072686">
    <property type="term" value="C:mitotic spindle"/>
    <property type="evidence" value="ECO:0007669"/>
    <property type="project" value="TreeGrafter"/>
</dbReference>
<dbReference type="GO" id="GO:0033551">
    <property type="term" value="C:monopolin complex"/>
    <property type="evidence" value="ECO:0007669"/>
    <property type="project" value="InterPro"/>
</dbReference>
<evidence type="ECO:0000313" key="3">
    <source>
        <dbReference type="Proteomes" id="UP000757232"/>
    </source>
</evidence>
<dbReference type="InterPro" id="IPR040349">
    <property type="entry name" value="Csm1/Pcs1"/>
</dbReference>
<keyword evidence="3" id="KW-1185">Reference proteome</keyword>
<dbReference type="EMBL" id="LNZH02000216">
    <property type="protein sequence ID" value="OCB84130.1"/>
    <property type="molecule type" value="Genomic_DNA"/>
</dbReference>
<dbReference type="AlphaFoldDB" id="A0A9Q5HQI2"/>
<dbReference type="PANTHER" id="PTHR28006:SF1">
    <property type="entry name" value="MONOPOLIN COMPLEX SUBUNIT CSM1"/>
    <property type="match status" value="1"/>
</dbReference>
<dbReference type="InterPro" id="IPR038608">
    <property type="entry name" value="Csm1/Pcs1_C_sf"/>
</dbReference>
<dbReference type="Proteomes" id="UP000757232">
    <property type="component" value="Unassembled WGS sequence"/>
</dbReference>
<feature type="compositionally biased region" description="Low complexity" evidence="1">
    <location>
        <begin position="33"/>
        <end position="47"/>
    </location>
</feature>
<name>A0A9Q5HQI2_SANBA</name>
<dbReference type="Gene3D" id="3.90.1150.80">
    <property type="match status" value="1"/>
</dbReference>
<evidence type="ECO:0000313" key="2">
    <source>
        <dbReference type="EMBL" id="OCB84130.1"/>
    </source>
</evidence>
<evidence type="ECO:0008006" key="4">
    <source>
        <dbReference type="Google" id="ProtNLM"/>
    </source>
</evidence>
<comment type="caution">
    <text evidence="2">The sequence shown here is derived from an EMBL/GenBank/DDBJ whole genome shotgun (WGS) entry which is preliminary data.</text>
</comment>
<protein>
    <recommendedName>
        <fullName evidence="4">Monopolin complex subunit Csm1/Pcs1 C-terminal domain-containing protein</fullName>
    </recommendedName>
</protein>
<organism evidence="2 3">
    <name type="scientific">Sanghuangporus baumii</name>
    <name type="common">Phellinus baumii</name>
    <dbReference type="NCBI Taxonomy" id="108892"/>
    <lineage>
        <taxon>Eukaryota</taxon>
        <taxon>Fungi</taxon>
        <taxon>Dikarya</taxon>
        <taxon>Basidiomycota</taxon>
        <taxon>Agaricomycotina</taxon>
        <taxon>Agaricomycetes</taxon>
        <taxon>Hymenochaetales</taxon>
        <taxon>Hymenochaetaceae</taxon>
        <taxon>Sanghuangporus</taxon>
    </lineage>
</organism>
<feature type="region of interest" description="Disordered" evidence="1">
    <location>
        <begin position="318"/>
        <end position="348"/>
    </location>
</feature>
<evidence type="ECO:0000256" key="1">
    <source>
        <dbReference type="SAM" id="MobiDB-lite"/>
    </source>
</evidence>
<gene>
    <name evidence="2" type="ORF">A7U60_g8804</name>
</gene>
<dbReference type="GO" id="GO:0005730">
    <property type="term" value="C:nucleolus"/>
    <property type="evidence" value="ECO:0007669"/>
    <property type="project" value="TreeGrafter"/>
</dbReference>
<feature type="compositionally biased region" description="Basic residues" evidence="1">
    <location>
        <begin position="105"/>
        <end position="119"/>
    </location>
</feature>
<dbReference type="GO" id="GO:0045144">
    <property type="term" value="P:meiotic sister chromatid segregation"/>
    <property type="evidence" value="ECO:0007669"/>
    <property type="project" value="TreeGrafter"/>
</dbReference>
<dbReference type="GO" id="GO:0051315">
    <property type="term" value="P:attachment of mitotic spindle microtubules to kinetochore"/>
    <property type="evidence" value="ECO:0007669"/>
    <property type="project" value="TreeGrafter"/>
</dbReference>
<dbReference type="PANTHER" id="PTHR28006">
    <property type="entry name" value="MONOPOLIN COMPLEX SUBUNIT CSM1"/>
    <property type="match status" value="1"/>
</dbReference>
<dbReference type="GO" id="GO:0034506">
    <property type="term" value="C:chromosome, centromeric core domain"/>
    <property type="evidence" value="ECO:0007669"/>
    <property type="project" value="TreeGrafter"/>
</dbReference>
<proteinExistence type="predicted"/>
<sequence>MDSDDELGTYDTTSTPFRVSKYEDVNSKANGRAAVAGPSSKPPSKSRPNARKRNLSPPADDEDVEDARASDDDAVVLVGESAASVPRKGRPKRAASRDPEPSRASKAKSVSRGKGKAKAKTNDARDPSPEVMDIDNLDEIRANVEDEPQEVPQPIQAWSLKRHQDDTGSASWKKREDRHKRELERLQKQCQDALSQRDNLARQLEELFQTRHTEAEANAEQQAAVYESRIQAQEEMIQELTSQLARVDSLTREGKISTLHFLTREAADEERRGVERQVEKLKQALRDRDKVIAEKDATINNQADEIRQIQKELTAEIERSKSLASSRPNGREALSKSRTPSGPKSGVRLEGLKATQAHKMYEDLTNILILDCHCEIAVDTNEEQWVYSCLYAPSDSRCNIAFTLRSYNEAGETEEEVEKVAYTPKEMSNQSPEWLDQLDFLAGEFTFQRKQLDVFLCKLYTAVNEAQEHLEVKE</sequence>
<reference evidence="2" key="1">
    <citation type="submission" date="2016-06" db="EMBL/GenBank/DDBJ databases">
        <title>Draft Genome sequence of the fungus Inonotus baumii.</title>
        <authorList>
            <person name="Zhu H."/>
            <person name="Lin W."/>
        </authorList>
    </citation>
    <scope>NUCLEOTIDE SEQUENCE</scope>
    <source>
        <strain evidence="2">821</strain>
    </source>
</reference>
<dbReference type="CDD" id="cd23787">
    <property type="entry name" value="RWD_CSM1"/>
    <property type="match status" value="1"/>
</dbReference>
<feature type="region of interest" description="Disordered" evidence="1">
    <location>
        <begin position="1"/>
        <end position="178"/>
    </location>
</feature>